<name>A0A653C8N9_CALMS</name>
<evidence type="ECO:0000313" key="1">
    <source>
        <dbReference type="EMBL" id="VEN44282.1"/>
    </source>
</evidence>
<gene>
    <name evidence="1" type="ORF">CALMAC_LOCUS7134</name>
</gene>
<organism evidence="1 2">
    <name type="scientific">Callosobruchus maculatus</name>
    <name type="common">Southern cowpea weevil</name>
    <name type="synonym">Pulse bruchid</name>
    <dbReference type="NCBI Taxonomy" id="64391"/>
    <lineage>
        <taxon>Eukaryota</taxon>
        <taxon>Metazoa</taxon>
        <taxon>Ecdysozoa</taxon>
        <taxon>Arthropoda</taxon>
        <taxon>Hexapoda</taxon>
        <taxon>Insecta</taxon>
        <taxon>Pterygota</taxon>
        <taxon>Neoptera</taxon>
        <taxon>Endopterygota</taxon>
        <taxon>Coleoptera</taxon>
        <taxon>Polyphaga</taxon>
        <taxon>Cucujiformia</taxon>
        <taxon>Chrysomeloidea</taxon>
        <taxon>Chrysomelidae</taxon>
        <taxon>Bruchinae</taxon>
        <taxon>Bruchini</taxon>
        <taxon>Callosobruchus</taxon>
    </lineage>
</organism>
<dbReference type="EMBL" id="CAACVG010007223">
    <property type="protein sequence ID" value="VEN44282.1"/>
    <property type="molecule type" value="Genomic_DNA"/>
</dbReference>
<evidence type="ECO:0000313" key="2">
    <source>
        <dbReference type="Proteomes" id="UP000410492"/>
    </source>
</evidence>
<dbReference type="Proteomes" id="UP000410492">
    <property type="component" value="Unassembled WGS sequence"/>
</dbReference>
<reference evidence="1 2" key="1">
    <citation type="submission" date="2019-01" db="EMBL/GenBank/DDBJ databases">
        <authorList>
            <person name="Sayadi A."/>
        </authorList>
    </citation>
    <scope>NUCLEOTIDE SEQUENCE [LARGE SCALE GENOMIC DNA]</scope>
</reference>
<proteinExistence type="predicted"/>
<sequence>MGGESQFTDRIDGFTVLYIHAATEGPCPSGKGKGAELLNSYRKYRFVSAVAEPSIASLDLLIKLDLATSIRKGNLVFCASGKCEFRLTASNHFIEKYFCCSDILENRHYCSLQVSQIAIEIGSPKIQ</sequence>
<dbReference type="AlphaFoldDB" id="A0A653C8N9"/>
<dbReference type="OrthoDB" id="10539593at2759"/>
<keyword evidence="2" id="KW-1185">Reference proteome</keyword>
<protein>
    <submittedName>
        <fullName evidence="1">Uncharacterized protein</fullName>
    </submittedName>
</protein>
<accession>A0A653C8N9</accession>